<dbReference type="Pfam" id="PF00561">
    <property type="entry name" value="Abhydrolase_1"/>
    <property type="match status" value="1"/>
</dbReference>
<evidence type="ECO:0000313" key="2">
    <source>
        <dbReference type="EMBL" id="GAD69384.1"/>
    </source>
</evidence>
<comment type="caution">
    <text evidence="2">The sequence shown here is derived from an EMBL/GenBank/DDBJ whole genome shotgun (WGS) entry which is preliminary data.</text>
</comment>
<dbReference type="PANTHER" id="PTHR43433">
    <property type="entry name" value="HYDROLASE, ALPHA/BETA FOLD FAMILY PROTEIN"/>
    <property type="match status" value="1"/>
</dbReference>
<dbReference type="SUPFAM" id="SSF53474">
    <property type="entry name" value="alpha/beta-Hydrolases"/>
    <property type="match status" value="1"/>
</dbReference>
<dbReference type="InterPro" id="IPR050471">
    <property type="entry name" value="AB_hydrolase"/>
</dbReference>
<reference evidence="2 3" key="1">
    <citation type="submission" date="2013-09" db="EMBL/GenBank/DDBJ databases">
        <title>Whole genome shotgun sequence of Vibrio proteolyticus NBRC 13287.</title>
        <authorList>
            <person name="Isaki S."/>
            <person name="Hosoyama A."/>
            <person name="Numata M."/>
            <person name="Hashimoto M."/>
            <person name="Hosoyama Y."/>
            <person name="Tsuchikane K."/>
            <person name="Noguchi M."/>
            <person name="Hirakata S."/>
            <person name="Ichikawa N."/>
            <person name="Ohji S."/>
            <person name="Yamazoe A."/>
            <person name="Fujita N."/>
        </authorList>
    </citation>
    <scope>NUCLEOTIDE SEQUENCE [LARGE SCALE GENOMIC DNA]</scope>
    <source>
        <strain evidence="2 3">NBRC 13287</strain>
    </source>
</reference>
<sequence>MMKKFTIDGQQLAYLDVGQGPVLLLGHSYLWDHQMWAPQIEALSQSYRCIVPDLWAHGESDPAPQKTRSLQDIAADMLALMDYLDVAQFAVVGLSVGGMWGTELALMAPGRVTGLVMMDTFVGLEPEVTHQKYFAMLEAISMAQMVPAPIVDAVVPMFFARNAAQNSPQLVNKFSAQLSAIKGQDAVEIARIGRMVFGRRDLIEELETLALPVLIAVGEEDTPRPVLESFLMQDCIAGSELVQIPAAGHISNLEQSQYVTQMLERFLAEHA</sequence>
<feature type="domain" description="AB hydrolase-1" evidence="1">
    <location>
        <begin position="21"/>
        <end position="129"/>
    </location>
</feature>
<dbReference type="PRINTS" id="PR00111">
    <property type="entry name" value="ABHYDROLASE"/>
</dbReference>
<evidence type="ECO:0000313" key="3">
    <source>
        <dbReference type="Proteomes" id="UP000016570"/>
    </source>
</evidence>
<dbReference type="AlphaFoldDB" id="U3BIB8"/>
<dbReference type="EMBL" id="BATJ01000028">
    <property type="protein sequence ID" value="GAD69384.1"/>
    <property type="molecule type" value="Genomic_DNA"/>
</dbReference>
<dbReference type="PANTHER" id="PTHR43433:SF10">
    <property type="entry name" value="AB HYDROLASE-1 DOMAIN-CONTAINING PROTEIN"/>
    <property type="match status" value="1"/>
</dbReference>
<protein>
    <submittedName>
        <fullName evidence="2">Putative hydrolase</fullName>
    </submittedName>
</protein>
<dbReference type="STRING" id="1219065.VPR01S_28_00390"/>
<accession>U3BIB8</accession>
<dbReference type="GO" id="GO:0016787">
    <property type="term" value="F:hydrolase activity"/>
    <property type="evidence" value="ECO:0007669"/>
    <property type="project" value="UniProtKB-KW"/>
</dbReference>
<evidence type="ECO:0000259" key="1">
    <source>
        <dbReference type="Pfam" id="PF00561"/>
    </source>
</evidence>
<name>U3BIB8_VIBPR</name>
<keyword evidence="2" id="KW-0378">Hydrolase</keyword>
<dbReference type="InterPro" id="IPR029058">
    <property type="entry name" value="AB_hydrolase_fold"/>
</dbReference>
<keyword evidence="3" id="KW-1185">Reference proteome</keyword>
<proteinExistence type="predicted"/>
<dbReference type="PRINTS" id="PR00412">
    <property type="entry name" value="EPOXHYDRLASE"/>
</dbReference>
<dbReference type="Proteomes" id="UP000016570">
    <property type="component" value="Unassembled WGS sequence"/>
</dbReference>
<dbReference type="InterPro" id="IPR000639">
    <property type="entry name" value="Epox_hydrolase-like"/>
</dbReference>
<dbReference type="InterPro" id="IPR000073">
    <property type="entry name" value="AB_hydrolase_1"/>
</dbReference>
<gene>
    <name evidence="2" type="ORF">VPR01S_28_00390</name>
</gene>
<organism evidence="2 3">
    <name type="scientific">Vibrio proteolyticus NBRC 13287</name>
    <dbReference type="NCBI Taxonomy" id="1219065"/>
    <lineage>
        <taxon>Bacteria</taxon>
        <taxon>Pseudomonadati</taxon>
        <taxon>Pseudomonadota</taxon>
        <taxon>Gammaproteobacteria</taxon>
        <taxon>Vibrionales</taxon>
        <taxon>Vibrionaceae</taxon>
        <taxon>Vibrio</taxon>
    </lineage>
</organism>
<dbReference type="Gene3D" id="3.40.50.1820">
    <property type="entry name" value="alpha/beta hydrolase"/>
    <property type="match status" value="1"/>
</dbReference>
<dbReference type="eggNOG" id="COG0596">
    <property type="taxonomic scope" value="Bacteria"/>
</dbReference>